<reference evidence="3 4" key="1">
    <citation type="journal article" date="2021" name="J. Hered.">
        <title>A chromosome-level genome assembly of the parasitoid wasp, Cotesia glomerata (Hymenoptera: Braconidae).</title>
        <authorList>
            <person name="Pinto B.J."/>
            <person name="Weis J.J."/>
            <person name="Gamble T."/>
            <person name="Ode P.J."/>
            <person name="Paul R."/>
            <person name="Zaspel J.M."/>
        </authorList>
    </citation>
    <scope>NUCLEOTIDE SEQUENCE [LARGE SCALE GENOMIC DNA]</scope>
    <source>
        <strain evidence="3">CgM1</strain>
    </source>
</reference>
<organism evidence="3 4">
    <name type="scientific">Cotesia glomerata</name>
    <name type="common">Lepidopteran parasitic wasp</name>
    <name type="synonym">Apanteles glomeratus</name>
    <dbReference type="NCBI Taxonomy" id="32391"/>
    <lineage>
        <taxon>Eukaryota</taxon>
        <taxon>Metazoa</taxon>
        <taxon>Ecdysozoa</taxon>
        <taxon>Arthropoda</taxon>
        <taxon>Hexapoda</taxon>
        <taxon>Insecta</taxon>
        <taxon>Pterygota</taxon>
        <taxon>Neoptera</taxon>
        <taxon>Endopterygota</taxon>
        <taxon>Hymenoptera</taxon>
        <taxon>Apocrita</taxon>
        <taxon>Ichneumonoidea</taxon>
        <taxon>Braconidae</taxon>
        <taxon>Microgastrinae</taxon>
        <taxon>Cotesia</taxon>
    </lineage>
</organism>
<keyword evidence="1" id="KW-1133">Transmembrane helix</keyword>
<evidence type="ECO:0000259" key="2">
    <source>
        <dbReference type="Pfam" id="PF00080"/>
    </source>
</evidence>
<dbReference type="PANTHER" id="PTHR20910">
    <property type="entry name" value="AGAP001623-PA"/>
    <property type="match status" value="1"/>
</dbReference>
<dbReference type="Gene3D" id="2.60.40.200">
    <property type="entry name" value="Superoxide dismutase, copper/zinc binding domain"/>
    <property type="match status" value="5"/>
</dbReference>
<feature type="domain" description="Superoxide dismutase copper/zinc binding" evidence="2">
    <location>
        <begin position="692"/>
        <end position="815"/>
    </location>
</feature>
<feature type="transmembrane region" description="Helical" evidence="1">
    <location>
        <begin position="1124"/>
        <end position="1144"/>
    </location>
</feature>
<dbReference type="InterPro" id="IPR036423">
    <property type="entry name" value="SOD-like_Cu/Zn_dom_sf"/>
</dbReference>
<dbReference type="AlphaFoldDB" id="A0AAV7IWH9"/>
<evidence type="ECO:0000313" key="4">
    <source>
        <dbReference type="Proteomes" id="UP000826195"/>
    </source>
</evidence>
<evidence type="ECO:0000313" key="3">
    <source>
        <dbReference type="EMBL" id="KAH0558136.1"/>
    </source>
</evidence>
<accession>A0AAV7IWH9</accession>
<proteinExistence type="predicted"/>
<dbReference type="SUPFAM" id="SSF49329">
    <property type="entry name" value="Cu,Zn superoxide dismutase-like"/>
    <property type="match status" value="4"/>
</dbReference>
<dbReference type="GO" id="GO:0046872">
    <property type="term" value="F:metal ion binding"/>
    <property type="evidence" value="ECO:0007669"/>
    <property type="project" value="InterPro"/>
</dbReference>
<dbReference type="EMBL" id="JAHXZJ010000747">
    <property type="protein sequence ID" value="KAH0558136.1"/>
    <property type="molecule type" value="Genomic_DNA"/>
</dbReference>
<dbReference type="GO" id="GO:0006801">
    <property type="term" value="P:superoxide metabolic process"/>
    <property type="evidence" value="ECO:0007669"/>
    <property type="project" value="InterPro"/>
</dbReference>
<comment type="caution">
    <text evidence="3">The sequence shown here is derived from an EMBL/GenBank/DDBJ whole genome shotgun (WGS) entry which is preliminary data.</text>
</comment>
<name>A0AAV7IWH9_COTGL</name>
<dbReference type="Pfam" id="PF00080">
    <property type="entry name" value="Sod_Cu"/>
    <property type="match status" value="1"/>
</dbReference>
<keyword evidence="1" id="KW-0472">Membrane</keyword>
<dbReference type="InterPro" id="IPR001424">
    <property type="entry name" value="SOD_Cu_Zn_dom"/>
</dbReference>
<dbReference type="PANTHER" id="PTHR20910:SF1">
    <property type="entry name" value="SUPEROXIDE DISMUTASE COPPER_ZINC BINDING DOMAIN-CONTAINING PROTEIN"/>
    <property type="match status" value="1"/>
</dbReference>
<protein>
    <recommendedName>
        <fullName evidence="2">Superoxide dismutase copper/zinc binding domain-containing protein</fullName>
    </recommendedName>
</protein>
<dbReference type="Proteomes" id="UP000826195">
    <property type="component" value="Unassembled WGS sequence"/>
</dbReference>
<sequence>MYERFNMSQEEKHDFNICLTGTTIFNQSRAVASGNALRLAAYISAGGLHGEIRFEKVSEDTVKIRTALHATLQYPDQQWLWSVTRFPVDYSKIEDRCSEQHLGESLIDLTELVGPLTIPGNESITVEVPNISLTGEKGLWSKGLILRDTYSPRTICTSINVLETNAEKNAEARFQGPVAGSIWFRWLGGDSTTDTIIYTDLHHTSENKAQSGFTEHHWKIYVTDIFDSEKEKNDCNILQTVFDPDDLGEGKAIGDIDARLGKIKVATNTNKKSKAAYKDPVISLLPADLLGSHRSLYLVIFHPTHSDSFLACAKIKNQKFTLAKSLINSHGVKGEVTFTQETRFHPTWVNVSLSPINDLETRLRYETKTAAYKIHELPREPLVRTRNSEQECLSTKSMYNPSNVDDKTIPPAGLGTQDQYAIGDLSGKLQGRKDGSHHNDILPGSAKLSGVYWDTFLPLTGVYSILHRSLVLYKYNETDNKGIIPWVCGTVLQHISQTAGQMPMLTAQAVFRYPIVGKIIFRQPLNEPEMDTTIIIENLIHSDGLALNNSDDHRWMIHDHPPGSDYYNWTARCLSAGSPYNPHKIEWDPKHPERCSMNEITLCRLGDLTRHGMLNIAGRKLDGPRITRKLFTDSSLPLSGSHSILGKSLVIYDDHGPVARGERFACTMISRVYRRKAVVKDWFDNGVVTNIKGKLEFIQQSEYDVTDVEVMLEGLDGQVSSYQIHMTPIEMDLEFPCEATSLYGVFNPLNVNKSSLPGEGTVDQYKLGDLSGKFGILDNRKRYSTTFNDSLLPLFGYEGIIGRSLVIHKKKRDLRWACSTIERGYAPLEARELRAIASFHNPDGFAYGYIRMTQLIYKDNSQSETIIEVNLRHPGERDRNITRNHNWAIYVNPVTPNDATVQVKDTRCVAGGYVWNPYFTQLANPLNEELYKQECGPDQPLRCHVGDLSARLGPIDIGLERKIFIDQNFPLEGTVSAMGKSIIIKDPEFGYHRFACANIQPDNDIVKYANIRKPPQFVVSQFLDEVRQVMGIPEWMLSIDKRKTKKLHDGACIQFLLHFRGPIANKLEMDFSHLISTGRLIAPSLPAAERGYPKRKNTLGFRQCGIRDSKEERGVSGIFWTNKAVILLPSYITVIICTLIYQVVN</sequence>
<keyword evidence="4" id="KW-1185">Reference proteome</keyword>
<keyword evidence="1" id="KW-0812">Transmembrane</keyword>
<gene>
    <name evidence="3" type="ORF">KQX54_014587</name>
</gene>
<evidence type="ECO:0000256" key="1">
    <source>
        <dbReference type="SAM" id="Phobius"/>
    </source>
</evidence>
<dbReference type="InterPro" id="IPR053257">
    <property type="entry name" value="Cu-only_SOD"/>
</dbReference>